<dbReference type="CDD" id="cd22268">
    <property type="entry name" value="DPBB_RlpA-like"/>
    <property type="match status" value="1"/>
</dbReference>
<reference evidence="9" key="1">
    <citation type="submission" date="2017-12" db="EMBL/GenBank/DDBJ databases">
        <title>Whole genome sequencing of Acidipropionibacterium jensenii strains JS279 and JS280.</title>
        <authorList>
            <person name="Deptula P."/>
            <person name="Laine P."/>
            <person name="Smolander O.-P."/>
            <person name="Paulin L."/>
            <person name="Auvinen P."/>
            <person name="Varmanen P."/>
        </authorList>
    </citation>
    <scope>NUCLEOTIDE SEQUENCE [LARGE SCALE GENOMIC DNA]</scope>
    <source>
        <strain evidence="9">JS280</strain>
    </source>
</reference>
<dbReference type="InterPro" id="IPR009009">
    <property type="entry name" value="RlpA-like_DPBB"/>
</dbReference>
<feature type="chain" id="PRO_5039772573" description="Probable endolytic peptidoglycan transglycosylase RlpA" evidence="4">
    <location>
        <begin position="19"/>
        <end position="393"/>
    </location>
</feature>
<evidence type="ECO:0000256" key="3">
    <source>
        <dbReference type="ARBA" id="ARBA00023316"/>
    </source>
</evidence>
<feature type="region of interest" description="Disordered" evidence="6">
    <location>
        <begin position="272"/>
        <end position="299"/>
    </location>
</feature>
<dbReference type="PANTHER" id="PTHR34183:SF8">
    <property type="entry name" value="ENDOLYTIC PEPTIDOGLYCAN TRANSGLYCOSYLASE RLPA-RELATED"/>
    <property type="match status" value="1"/>
</dbReference>
<dbReference type="Pfam" id="PF07501">
    <property type="entry name" value="G5"/>
    <property type="match status" value="1"/>
</dbReference>
<evidence type="ECO:0000256" key="4">
    <source>
        <dbReference type="HAMAP-Rule" id="MF_02071"/>
    </source>
</evidence>
<dbReference type="PROSITE" id="PS51109">
    <property type="entry name" value="G5"/>
    <property type="match status" value="1"/>
</dbReference>
<keyword evidence="3 4" id="KW-0961">Cell wall biogenesis/degradation</keyword>
<dbReference type="GO" id="GO:0000270">
    <property type="term" value="P:peptidoglycan metabolic process"/>
    <property type="evidence" value="ECO:0007669"/>
    <property type="project" value="UniProtKB-UniRule"/>
</dbReference>
<comment type="function">
    <text evidence="4">Lytic transglycosylase with a strong preference for naked glycan strands that lack stem peptides.</text>
</comment>
<dbReference type="EMBL" id="CP025570">
    <property type="protein sequence ID" value="AZZ40309.1"/>
    <property type="molecule type" value="Genomic_DNA"/>
</dbReference>
<dbReference type="NCBIfam" id="TIGR00413">
    <property type="entry name" value="rlpA"/>
    <property type="match status" value="1"/>
</dbReference>
<accession>A0A3Q9ULR0</accession>
<name>A0A3Q9ULR0_9ACTN</name>
<dbReference type="Pfam" id="PF03990">
    <property type="entry name" value="DUF348"/>
    <property type="match status" value="3"/>
</dbReference>
<comment type="similarity">
    <text evidence="4 5">Belongs to the RlpA family.</text>
</comment>
<feature type="signal peptide" evidence="4">
    <location>
        <begin position="1"/>
        <end position="18"/>
    </location>
</feature>
<dbReference type="SUPFAM" id="SSF50685">
    <property type="entry name" value="Barwin-like endoglucanases"/>
    <property type="match status" value="1"/>
</dbReference>
<dbReference type="EC" id="4.2.2.-" evidence="4"/>
<evidence type="ECO:0000256" key="5">
    <source>
        <dbReference type="RuleBase" id="RU003495"/>
    </source>
</evidence>
<dbReference type="Proteomes" id="UP000285875">
    <property type="component" value="Chromosome"/>
</dbReference>
<dbReference type="SMART" id="SM01208">
    <property type="entry name" value="G5"/>
    <property type="match status" value="1"/>
</dbReference>
<gene>
    <name evidence="4" type="primary">rlpA</name>
    <name evidence="8" type="ORF">C0Z10_11775</name>
</gene>
<dbReference type="InterPro" id="IPR007137">
    <property type="entry name" value="DUF348"/>
</dbReference>
<dbReference type="Pfam" id="PF03330">
    <property type="entry name" value="DPBB_1"/>
    <property type="match status" value="1"/>
</dbReference>
<dbReference type="InterPro" id="IPR036908">
    <property type="entry name" value="RlpA-like_sf"/>
</dbReference>
<evidence type="ECO:0000313" key="8">
    <source>
        <dbReference type="EMBL" id="AZZ40309.1"/>
    </source>
</evidence>
<dbReference type="GO" id="GO:0071555">
    <property type="term" value="P:cell wall organization"/>
    <property type="evidence" value="ECO:0007669"/>
    <property type="project" value="UniProtKB-KW"/>
</dbReference>
<organism evidence="8 9">
    <name type="scientific">Acidipropionibacterium jensenii</name>
    <dbReference type="NCBI Taxonomy" id="1749"/>
    <lineage>
        <taxon>Bacteria</taxon>
        <taxon>Bacillati</taxon>
        <taxon>Actinomycetota</taxon>
        <taxon>Actinomycetes</taxon>
        <taxon>Propionibacteriales</taxon>
        <taxon>Propionibacteriaceae</taxon>
        <taxon>Acidipropionibacterium</taxon>
    </lineage>
</organism>
<dbReference type="InterPro" id="IPR011098">
    <property type="entry name" value="G5_dom"/>
</dbReference>
<protein>
    <recommendedName>
        <fullName evidence="4">Probable endolytic peptidoglycan transglycosylase RlpA</fullName>
        <ecNumber evidence="4">4.2.2.-</ecNumber>
    </recommendedName>
</protein>
<sequence length="393" mass="39920" precursor="true">MSKVVAAAIAGALTLTTAGGLTVAKVMDRADVTISVDGVSQQVKVRPGSVDQALKAQGISVGSHDTVQPALSTKVADGTYIAVNYGRKVNLDVDGTGSSRWTTARTVSAVLQQLNLDNPKNIVSVSRSAQIPRKGLNLAVSVARDVTVTAAGKTTKVTTPGTVADALDAAGVKYDSNDISKPGLGTALTEGMSIAWTKVDVKNSTKKVSVAYSKTSVDTSKLTKGDTKITTKGVDGVNQETWVMTYHDGKLISQKRTAVKKVKAPVTQVTEVGTKAPAASSSSSSSSGSSSSGGSPVTGGTTCTASTYGANDGTAGGPTASGETFDPSQMTAASKTLPLGSTIRVTNVANGQTVTVRINDRGPYVGGRCLDLSTAAMNAIAPGEGLVTVRYSS</sequence>
<dbReference type="PANTHER" id="PTHR34183">
    <property type="entry name" value="ENDOLYTIC PEPTIDOGLYCAN TRANSGLYCOSYLASE RLPA"/>
    <property type="match status" value="1"/>
</dbReference>
<evidence type="ECO:0000256" key="6">
    <source>
        <dbReference type="SAM" id="MobiDB-lite"/>
    </source>
</evidence>
<dbReference type="Gene3D" id="2.40.40.10">
    <property type="entry name" value="RlpA-like domain"/>
    <property type="match status" value="1"/>
</dbReference>
<dbReference type="InterPro" id="IPR012997">
    <property type="entry name" value="RplA"/>
</dbReference>
<dbReference type="Gene3D" id="2.20.230.10">
    <property type="entry name" value="Resuscitation-promoting factor rpfb"/>
    <property type="match status" value="1"/>
</dbReference>
<evidence type="ECO:0000313" key="9">
    <source>
        <dbReference type="Proteomes" id="UP000285875"/>
    </source>
</evidence>
<proteinExistence type="inferred from homology"/>
<keyword evidence="2 4" id="KW-0456">Lyase</keyword>
<feature type="compositionally biased region" description="Low complexity" evidence="6">
    <location>
        <begin position="280"/>
        <end position="295"/>
    </location>
</feature>
<feature type="domain" description="G5" evidence="7">
    <location>
        <begin position="196"/>
        <end position="276"/>
    </location>
</feature>
<dbReference type="RefSeq" id="WP_097799505.1">
    <property type="nucleotide sequence ID" value="NZ_CP025570.1"/>
</dbReference>
<dbReference type="KEGG" id="aji:C0Z10_11775"/>
<dbReference type="InterPro" id="IPR034718">
    <property type="entry name" value="RlpA"/>
</dbReference>
<evidence type="ECO:0000256" key="2">
    <source>
        <dbReference type="ARBA" id="ARBA00023239"/>
    </source>
</evidence>
<evidence type="ECO:0000259" key="7">
    <source>
        <dbReference type="PROSITE" id="PS51109"/>
    </source>
</evidence>
<evidence type="ECO:0000256" key="1">
    <source>
        <dbReference type="ARBA" id="ARBA00022729"/>
    </source>
</evidence>
<keyword evidence="1 4" id="KW-0732">Signal</keyword>
<dbReference type="AlphaFoldDB" id="A0A3Q9ULR0"/>
<dbReference type="GO" id="GO:0008932">
    <property type="term" value="F:lytic endotransglycosylase activity"/>
    <property type="evidence" value="ECO:0007669"/>
    <property type="project" value="UniProtKB-UniRule"/>
</dbReference>
<dbReference type="HAMAP" id="MF_02071">
    <property type="entry name" value="RlpA"/>
    <property type="match status" value="1"/>
</dbReference>